<reference evidence="1 2" key="1">
    <citation type="submission" date="2018-03" db="EMBL/GenBank/DDBJ databases">
        <title>Genomic Encyclopedia of Archaeal and Bacterial Type Strains, Phase II (KMG-II): from individual species to whole genera.</title>
        <authorList>
            <person name="Goeker M."/>
        </authorList>
    </citation>
    <scope>NUCLEOTIDE SEQUENCE [LARGE SCALE GENOMIC DNA]</scope>
    <source>
        <strain evidence="1 2">DSM 29057</strain>
    </source>
</reference>
<dbReference type="Proteomes" id="UP000241964">
    <property type="component" value="Unassembled WGS sequence"/>
</dbReference>
<comment type="caution">
    <text evidence="1">The sequence shown here is derived from an EMBL/GenBank/DDBJ whole genome shotgun (WGS) entry which is preliminary data.</text>
</comment>
<keyword evidence="2" id="KW-1185">Reference proteome</keyword>
<dbReference type="AlphaFoldDB" id="A0A2P8FSA2"/>
<accession>A0A2P8FSA2</accession>
<organism evidence="1 2">
    <name type="scientific">Dyadobacter jiangsuensis</name>
    <dbReference type="NCBI Taxonomy" id="1591085"/>
    <lineage>
        <taxon>Bacteria</taxon>
        <taxon>Pseudomonadati</taxon>
        <taxon>Bacteroidota</taxon>
        <taxon>Cytophagia</taxon>
        <taxon>Cytophagales</taxon>
        <taxon>Spirosomataceae</taxon>
        <taxon>Dyadobacter</taxon>
    </lineage>
</organism>
<name>A0A2P8FSA2_9BACT</name>
<proteinExistence type="predicted"/>
<evidence type="ECO:0000313" key="2">
    <source>
        <dbReference type="Proteomes" id="UP000241964"/>
    </source>
</evidence>
<sequence length="91" mass="10816">MQKAPGRWPGAFLFIFEVSDELYMRLFEPFTLVEFVRLLPRSTRGNFHLNGPRSLCKRCNMLHQYLPNLLRAIFRFHIHFLNFGNQGSVMQ</sequence>
<protein>
    <submittedName>
        <fullName evidence="1">Uncharacterized protein</fullName>
    </submittedName>
</protein>
<evidence type="ECO:0000313" key="1">
    <source>
        <dbReference type="EMBL" id="PSL24610.1"/>
    </source>
</evidence>
<dbReference type="EMBL" id="PYAS01000013">
    <property type="protein sequence ID" value="PSL24610.1"/>
    <property type="molecule type" value="Genomic_DNA"/>
</dbReference>
<gene>
    <name evidence="1" type="ORF">CLV60_11334</name>
</gene>